<dbReference type="Proteomes" id="UP000260457">
    <property type="component" value="Chromosome"/>
</dbReference>
<organism evidence="6 7">
    <name type="scientific">Peribacillus butanolivorans</name>
    <dbReference type="NCBI Taxonomy" id="421767"/>
    <lineage>
        <taxon>Bacteria</taxon>
        <taxon>Bacillati</taxon>
        <taxon>Bacillota</taxon>
        <taxon>Bacilli</taxon>
        <taxon>Bacillales</taxon>
        <taxon>Bacillaceae</taxon>
        <taxon>Peribacillus</taxon>
    </lineage>
</organism>
<keyword evidence="1" id="KW-0645">Protease</keyword>
<keyword evidence="3" id="KW-0720">Serine protease</keyword>
<evidence type="ECO:0000256" key="1">
    <source>
        <dbReference type="ARBA" id="ARBA00022670"/>
    </source>
</evidence>
<name>A0ABM6XQ94_9BACI</name>
<dbReference type="PROSITE" id="PS51892">
    <property type="entry name" value="SUBTILASE"/>
    <property type="match status" value="1"/>
</dbReference>
<reference evidence="6 7" key="1">
    <citation type="submission" date="2018-07" db="EMBL/GenBank/DDBJ databases">
        <title>The molecular basis for the intramolecular migration of carboxyl group in the catabolism of para-hydroxybenzoate via gentisate.</title>
        <authorList>
            <person name="Zhao H."/>
            <person name="Xu Y."/>
            <person name="Lin S."/>
            <person name="Spain J.C."/>
            <person name="Zhou N.-Y."/>
        </authorList>
    </citation>
    <scope>NUCLEOTIDE SEQUENCE [LARGE SCALE GENOMIC DNA]</scope>
    <source>
        <strain evidence="6 7">PHB-7a</strain>
    </source>
</reference>
<dbReference type="InterPro" id="IPR036852">
    <property type="entry name" value="Peptidase_S8/S53_dom_sf"/>
</dbReference>
<evidence type="ECO:0000313" key="7">
    <source>
        <dbReference type="Proteomes" id="UP000260457"/>
    </source>
</evidence>
<dbReference type="SUPFAM" id="SSF52743">
    <property type="entry name" value="Subtilisin-like"/>
    <property type="match status" value="1"/>
</dbReference>
<accession>A0ABM6XQ94</accession>
<dbReference type="Gene3D" id="3.40.50.200">
    <property type="entry name" value="Peptidase S8/S53 domain"/>
    <property type="match status" value="1"/>
</dbReference>
<protein>
    <recommendedName>
        <fullName evidence="5">Peptidase S8/S53 domain-containing protein</fullName>
    </recommendedName>
</protein>
<dbReference type="PROSITE" id="PS00138">
    <property type="entry name" value="SUBTILASE_SER"/>
    <property type="match status" value="1"/>
</dbReference>
<dbReference type="InterPro" id="IPR000209">
    <property type="entry name" value="Peptidase_S8/S53_dom"/>
</dbReference>
<evidence type="ECO:0000256" key="4">
    <source>
        <dbReference type="PROSITE-ProRule" id="PRU01240"/>
    </source>
</evidence>
<comment type="caution">
    <text evidence="4">Lacks conserved residue(s) required for the propagation of feature annotation.</text>
</comment>
<keyword evidence="7" id="KW-1185">Reference proteome</keyword>
<feature type="domain" description="Peptidase S8/S53" evidence="5">
    <location>
        <begin position="8"/>
        <end position="44"/>
    </location>
</feature>
<proteinExistence type="inferred from homology"/>
<evidence type="ECO:0000256" key="2">
    <source>
        <dbReference type="ARBA" id="ARBA00022801"/>
    </source>
</evidence>
<dbReference type="EMBL" id="CP030926">
    <property type="protein sequence ID" value="AXN40732.1"/>
    <property type="molecule type" value="Genomic_DNA"/>
</dbReference>
<dbReference type="Pfam" id="PF00082">
    <property type="entry name" value="Peptidase_S8"/>
    <property type="match status" value="1"/>
</dbReference>
<comment type="similarity">
    <text evidence="4">Belongs to the peptidase S8 family.</text>
</comment>
<sequence>MKKLTGKELDIVAPGENVFSTYIDNNYIYTNGTSVATPYVAGSAEKLGILMNMDMVSLIIQKL</sequence>
<gene>
    <name evidence="6" type="ORF">DTO10_21695</name>
</gene>
<dbReference type="InterPro" id="IPR023828">
    <property type="entry name" value="Peptidase_S8_Ser-AS"/>
</dbReference>
<evidence type="ECO:0000259" key="5">
    <source>
        <dbReference type="Pfam" id="PF00082"/>
    </source>
</evidence>
<evidence type="ECO:0000256" key="3">
    <source>
        <dbReference type="ARBA" id="ARBA00022825"/>
    </source>
</evidence>
<keyword evidence="2" id="KW-0378">Hydrolase</keyword>
<evidence type="ECO:0000313" key="6">
    <source>
        <dbReference type="EMBL" id="AXN40732.1"/>
    </source>
</evidence>